<dbReference type="Proteomes" id="UP000050564">
    <property type="component" value="Unassembled WGS sequence"/>
</dbReference>
<gene>
    <name evidence="2" type="ORF">ALO81_05094</name>
</gene>
<name>A0A0P9LHM6_PSECA</name>
<evidence type="ECO:0000313" key="3">
    <source>
        <dbReference type="Proteomes" id="UP000050564"/>
    </source>
</evidence>
<reference evidence="2 3" key="1">
    <citation type="submission" date="2015-09" db="EMBL/GenBank/DDBJ databases">
        <title>Genome announcement of multiple Pseudomonas syringae strains.</title>
        <authorList>
            <person name="Thakur S."/>
            <person name="Wang P.W."/>
            <person name="Gong Y."/>
            <person name="Weir B.S."/>
            <person name="Guttman D.S."/>
        </authorList>
    </citation>
    <scope>NUCLEOTIDE SEQUENCE [LARGE SCALE GENOMIC DNA]</scope>
    <source>
        <strain evidence="2 3">ICMP2823</strain>
    </source>
</reference>
<dbReference type="AlphaFoldDB" id="A0A0P9LHM6"/>
<organism evidence="2 3">
    <name type="scientific">Pseudomonas cannabina</name>
    <dbReference type="NCBI Taxonomy" id="86840"/>
    <lineage>
        <taxon>Bacteria</taxon>
        <taxon>Pseudomonadati</taxon>
        <taxon>Pseudomonadota</taxon>
        <taxon>Gammaproteobacteria</taxon>
        <taxon>Pseudomonadales</taxon>
        <taxon>Pseudomonadaceae</taxon>
        <taxon>Pseudomonas</taxon>
    </lineage>
</organism>
<dbReference type="Pfam" id="PF09832">
    <property type="entry name" value="DUF2059"/>
    <property type="match status" value="1"/>
</dbReference>
<sequence>MHSVICARFHSWRTVITRQIHANTGRIAVCRQESPMRRLFVLLLIFCTMPAWADGYDQLYKAAGWPEQRAHFNDALKAAQQRYSSNLPPAVYQALVSNSNQRFAPQAMDQRAAKRLRDSLKDPAPALQFFQSPLGRKIVNAELTATRADQLAKHAQGIPHMEADATRQLLIGHLAQALPAKEAGAEVSLAIAGVAADSLSQMIPGLLGGGQAQGMLEGQRERLMAQISADLNNTLLYVYRDLSDPELEEFSTFAESPEGKAYYQAALAAIRAGLAVGQSASSLNPGQ</sequence>
<dbReference type="EMBL" id="LJPX01000188">
    <property type="protein sequence ID" value="KPW77004.1"/>
    <property type="molecule type" value="Genomic_DNA"/>
</dbReference>
<protein>
    <recommendedName>
        <fullName evidence="1">DUF2059 domain-containing protein</fullName>
    </recommendedName>
</protein>
<evidence type="ECO:0000313" key="2">
    <source>
        <dbReference type="EMBL" id="KPW77004.1"/>
    </source>
</evidence>
<evidence type="ECO:0000259" key="1">
    <source>
        <dbReference type="Pfam" id="PF09832"/>
    </source>
</evidence>
<accession>A0A0P9LHM6</accession>
<dbReference type="InterPro" id="IPR018637">
    <property type="entry name" value="DUF2059"/>
</dbReference>
<dbReference type="PATRIC" id="fig|86840.3.peg.5064"/>
<proteinExistence type="predicted"/>
<feature type="domain" description="DUF2059" evidence="1">
    <location>
        <begin position="106"/>
        <end position="153"/>
    </location>
</feature>
<comment type="caution">
    <text evidence="2">The sequence shown here is derived from an EMBL/GenBank/DDBJ whole genome shotgun (WGS) entry which is preliminary data.</text>
</comment>